<protein>
    <submittedName>
        <fullName evidence="2">Podospora anserina S mat+ genomic DNA chromosome 3, supercontig 2</fullName>
    </submittedName>
</protein>
<feature type="transmembrane region" description="Helical" evidence="1">
    <location>
        <begin position="12"/>
        <end position="38"/>
    </location>
</feature>
<keyword evidence="1" id="KW-0472">Membrane</keyword>
<gene>
    <name evidence="2" type="ORF">PODANS_3_5503</name>
</gene>
<dbReference type="EMBL" id="CU638743">
    <property type="protein sequence ID" value="CAP70478.1"/>
    <property type="molecule type" value="Genomic_DNA"/>
</dbReference>
<dbReference type="VEuPathDB" id="FungiDB:PODANS_3_5503"/>
<reference evidence="3" key="4">
    <citation type="submission" date="2015-04" db="EMBL/GenBank/DDBJ databases">
        <title>Maintaining two mating types: Structure of the mating type locus and its role in heterokaryosis in Podospora anserina.</title>
        <authorList>
            <person name="Grognet P."/>
            <person name="Bidard F."/>
            <person name="Kuchly C."/>
            <person name="Chan Ho Tong L."/>
            <person name="Coppin E."/>
            <person name="Ait Benkhali J."/>
            <person name="Couloux A."/>
            <person name="Wincker P."/>
            <person name="Debuchy R."/>
            <person name="Silar P."/>
        </authorList>
    </citation>
    <scope>NUCLEOTIDE SEQUENCE</scope>
</reference>
<keyword evidence="4" id="KW-1185">Reference proteome</keyword>
<reference evidence="2 4" key="1">
    <citation type="journal article" date="2008" name="Genome Biol.">
        <title>The genome sequence of the model ascomycete fungus Podospora anserina.</title>
        <authorList>
            <person name="Espagne E."/>
            <person name="Lespinet O."/>
            <person name="Malagnac F."/>
            <person name="Da Silva C."/>
            <person name="Jaillon O."/>
            <person name="Porcel B.M."/>
            <person name="Couloux A."/>
            <person name="Aury J.-M."/>
            <person name="Segurens B."/>
            <person name="Poulain J."/>
            <person name="Anthouard V."/>
            <person name="Grossetete S."/>
            <person name="Khalili H."/>
            <person name="Coppin E."/>
            <person name="Dequard-Chablat M."/>
            <person name="Picard M."/>
            <person name="Contamine V."/>
            <person name="Arnaise S."/>
            <person name="Bourdais A."/>
            <person name="Berteaux-Lecellier V."/>
            <person name="Gautheret D."/>
            <person name="de Vries R.P."/>
            <person name="Battaglia E."/>
            <person name="Coutinho P.M."/>
            <person name="Danchin E.G.J."/>
            <person name="Henrissat B."/>
            <person name="El Khoury R."/>
            <person name="Sainsard-Chanet A."/>
            <person name="Boivin A."/>
            <person name="Pinan-Lucarre B."/>
            <person name="Sellem C.H."/>
            <person name="Debuchy R."/>
            <person name="Wincker P."/>
            <person name="Weissenbach J."/>
            <person name="Silar P."/>
        </authorList>
    </citation>
    <scope>NUCLEOTIDE SEQUENCE [LARGE SCALE GENOMIC DNA]</scope>
    <source>
        <strain evidence="4">S / ATCC MYA-4624 / DSM 980 / FGSC 10383</strain>
        <strain evidence="2">S mat+</strain>
    </source>
</reference>
<proteinExistence type="predicted"/>
<dbReference type="RefSeq" id="XP_001909346.1">
    <property type="nucleotide sequence ID" value="XM_001909311.1"/>
</dbReference>
<evidence type="ECO:0000256" key="1">
    <source>
        <dbReference type="SAM" id="Phobius"/>
    </source>
</evidence>
<dbReference type="GeneID" id="6193811"/>
<dbReference type="HOGENOM" id="CLU_1421958_0_0_1"/>
<evidence type="ECO:0000313" key="2">
    <source>
        <dbReference type="EMBL" id="CAP70478.1"/>
    </source>
</evidence>
<accession>B2B0F6</accession>
<evidence type="ECO:0000313" key="4">
    <source>
        <dbReference type="Proteomes" id="UP000001197"/>
    </source>
</evidence>
<sequence>MGSENPGETTIGIAALVAAVAALLFAVDQTIAALAQYISVSSRCSRRVSGVFDLTAGFWFHLSSLSWNPQYRMPVLTMPGLRSEPVVTMERDPSNAEFRPGKNYDKKRNGYLDYGVLRVVAGSDGSKVHRKSAFYRHFFGSFAAHRRLRAVARAQGAVAWVGLRRKRKNKINETDLTGAVGKGHGRYASTC</sequence>
<dbReference type="EMBL" id="FO904938">
    <property type="protein sequence ID" value="CDP27069.1"/>
    <property type="molecule type" value="Genomic_DNA"/>
</dbReference>
<dbReference type="AlphaFoldDB" id="B2B0F6"/>
<name>B2B0F6_PODAN</name>
<reference evidence="2" key="2">
    <citation type="submission" date="2008-07" db="EMBL/GenBank/DDBJ databases">
        <authorList>
            <person name="Genoscope - CEA"/>
        </authorList>
    </citation>
    <scope>NUCLEOTIDE SEQUENCE</scope>
    <source>
        <strain evidence="2">S mat+</strain>
    </source>
</reference>
<reference evidence="4" key="3">
    <citation type="journal article" date="2014" name="Genetics">
        <title>Maintaining two mating types: Structure of the mating type locus and its role in heterokaryosis in Podospora anserina.</title>
        <authorList>
            <person name="Grognet P."/>
            <person name="Bidard F."/>
            <person name="Kuchly C."/>
            <person name="Tong L.C.H."/>
            <person name="Coppin E."/>
            <person name="Benkhali J.A."/>
            <person name="Couloux A."/>
            <person name="Wincker P."/>
            <person name="Debuchy R."/>
            <person name="Silar P."/>
        </authorList>
    </citation>
    <scope>GENOME REANNOTATION</scope>
    <source>
        <strain evidence="4">S / ATCC MYA-4624 / DSM 980 / FGSC 10383</strain>
    </source>
</reference>
<keyword evidence="1" id="KW-1133">Transmembrane helix</keyword>
<organism evidence="2">
    <name type="scientific">Podospora anserina (strain S / ATCC MYA-4624 / DSM 980 / FGSC 10383)</name>
    <name type="common">Pleurage anserina</name>
    <dbReference type="NCBI Taxonomy" id="515849"/>
    <lineage>
        <taxon>Eukaryota</taxon>
        <taxon>Fungi</taxon>
        <taxon>Dikarya</taxon>
        <taxon>Ascomycota</taxon>
        <taxon>Pezizomycotina</taxon>
        <taxon>Sordariomycetes</taxon>
        <taxon>Sordariomycetidae</taxon>
        <taxon>Sordariales</taxon>
        <taxon>Podosporaceae</taxon>
        <taxon>Podospora</taxon>
        <taxon>Podospora anserina</taxon>
    </lineage>
</organism>
<dbReference type="Proteomes" id="UP000001197">
    <property type="component" value="Chromosome 3"/>
</dbReference>
<keyword evidence="1" id="KW-0812">Transmembrane</keyword>
<dbReference type="KEGG" id="pan:PODANSg6381"/>
<evidence type="ECO:0000313" key="3">
    <source>
        <dbReference type="EMBL" id="CDP27069.1"/>
    </source>
</evidence>